<gene>
    <name evidence="9 12" type="primary">tmcA</name>
    <name evidence="12" type="ORF">VSA01S_18570</name>
</gene>
<keyword evidence="13" id="KW-1185">Reference proteome</keyword>
<accession>A0A511QEL9</accession>
<dbReference type="PANTHER" id="PTHR10925:SF5">
    <property type="entry name" value="RNA CYTIDINE ACETYLTRANSFERASE"/>
    <property type="match status" value="1"/>
</dbReference>
<dbReference type="Proteomes" id="UP000321922">
    <property type="component" value="Unassembled WGS sequence"/>
</dbReference>
<evidence type="ECO:0000256" key="3">
    <source>
        <dbReference type="ARBA" id="ARBA00022679"/>
    </source>
</evidence>
<dbReference type="GO" id="GO:0000049">
    <property type="term" value="F:tRNA binding"/>
    <property type="evidence" value="ECO:0007669"/>
    <property type="project" value="UniProtKB-UniRule"/>
</dbReference>
<dbReference type="GO" id="GO:0005737">
    <property type="term" value="C:cytoplasm"/>
    <property type="evidence" value="ECO:0007669"/>
    <property type="project" value="UniProtKB-SubCell"/>
</dbReference>
<evidence type="ECO:0000256" key="2">
    <source>
        <dbReference type="ARBA" id="ARBA00022555"/>
    </source>
</evidence>
<dbReference type="SUPFAM" id="SSF52540">
    <property type="entry name" value="P-loop containing nucleoside triphosphate hydrolases"/>
    <property type="match status" value="1"/>
</dbReference>
<keyword evidence="1 9" id="KW-0963">Cytoplasm</keyword>
<evidence type="ECO:0000256" key="1">
    <source>
        <dbReference type="ARBA" id="ARBA00022490"/>
    </source>
</evidence>
<dbReference type="Pfam" id="PF05127">
    <property type="entry name" value="NAT10_TcmA_helicase"/>
    <property type="match status" value="1"/>
</dbReference>
<comment type="function">
    <text evidence="9">Catalyzes the formation of N(4)-acetylcytidine (ac(4)C) at the wobble position of tRNA(Met), by using acetyl-CoA as an acetyl donor and ATP (or GTP).</text>
</comment>
<dbReference type="Gene3D" id="3.40.50.300">
    <property type="entry name" value="P-loop containing nucleotide triphosphate hydrolases"/>
    <property type="match status" value="1"/>
</dbReference>
<dbReference type="OrthoDB" id="5578851at2"/>
<keyword evidence="4 9" id="KW-0819">tRNA processing</keyword>
<dbReference type="CDD" id="cd04301">
    <property type="entry name" value="NAT_SF"/>
    <property type="match status" value="1"/>
</dbReference>
<dbReference type="RefSeq" id="WP_039981832.1">
    <property type="nucleotide sequence ID" value="NZ_BAOJ01000069.1"/>
</dbReference>
<dbReference type="Pfam" id="PF13718">
    <property type="entry name" value="GNAT_acetyltr_2"/>
    <property type="match status" value="1"/>
</dbReference>
<dbReference type="EMBL" id="BJXJ01000015">
    <property type="protein sequence ID" value="GEM75745.1"/>
    <property type="molecule type" value="Genomic_DNA"/>
</dbReference>
<dbReference type="GO" id="GO:0005524">
    <property type="term" value="F:ATP binding"/>
    <property type="evidence" value="ECO:0007669"/>
    <property type="project" value="UniProtKB-UniRule"/>
</dbReference>
<protein>
    <recommendedName>
        <fullName evidence="9">tRNA(Met) cytidine acetyltransferase TmcA</fullName>
        <ecNumber evidence="9">2.3.1.193</ecNumber>
    </recommendedName>
</protein>
<keyword evidence="7 9" id="KW-0694">RNA-binding</keyword>
<dbReference type="InterPro" id="IPR024914">
    <property type="entry name" value="tRNA_acetyltr_TmcA"/>
</dbReference>
<name>A0A511QEL9_9VIBR</name>
<dbReference type="PROSITE" id="PS51192">
    <property type="entry name" value="HELICASE_ATP_BIND_1"/>
    <property type="match status" value="1"/>
</dbReference>
<evidence type="ECO:0000313" key="13">
    <source>
        <dbReference type="Proteomes" id="UP000321922"/>
    </source>
</evidence>
<sequence length="674" mass="75822">MCIYSEYLFRLQTESFLTFQRIGVVLYGEEKWQNELITAFNNIQHHKRWFYLGDMYLDNAQCVALKHGSRLLGQECDVLVFDARKDFDANSFMAALGALVGGGLLIVLTTSKKNVLSDELWMQRQWQKLIPLEQNNTLPALPTLMQLEPPEQFVEQKAAVDSIVKVINGHRKRPFVLTADRGRGKSSALGIACAKILADKSQRILITAPTIAAVAPVFYHAFERSDSTISHKKKGRVEVGDGYIQYIAPDELLSSKPECDLLLVDEASAIPLPMLIQITQHYHRLVFSSTIHGYEGSGRGFTLKFTQWLKNARPGMRSLHLKQPIRWADNDPLELWSYDAFVLNPELDQAPALDLPTVTLQKLTKLQLLANPDLLRKCFSLLVNAHYQTSPNDLLHLLRDDKCSLYVALQQESLVGVLLTVEEGQLEQGLVEEIKLGKRRPKGHLTPITMITQLGHFDVGQLATLRIMRIAVHPSLHGQGIGQRMIAQLKLLAPAHIDYLSTSFAATQDVVSFWSQCDFSPIRLGTMRDAASGCYSLLMVCALYSRPLPWISEAHQLFDEIIRSSAGIIYPRLEPEILRALCSDSNTLGFSHSAKYNLLKIYASGGSSYESISVWLSQWLFFVGLSNVSDLMISKVILNLSWAECGYQYGFAGRKQIEAELKQQLRQQLAQFTL</sequence>
<dbReference type="GO" id="GO:1904812">
    <property type="term" value="P:rRNA acetylation involved in maturation of SSU-rRNA"/>
    <property type="evidence" value="ECO:0007669"/>
    <property type="project" value="TreeGrafter"/>
</dbReference>
<keyword evidence="5 9" id="KW-0547">Nucleotide-binding</keyword>
<evidence type="ECO:0000256" key="8">
    <source>
        <dbReference type="ARBA" id="ARBA00023315"/>
    </source>
</evidence>
<dbReference type="InterPro" id="IPR027417">
    <property type="entry name" value="P-loop_NTPase"/>
</dbReference>
<dbReference type="Pfam" id="PF08351">
    <property type="entry name" value="TmcA_N"/>
    <property type="match status" value="1"/>
</dbReference>
<dbReference type="GO" id="GO:0002101">
    <property type="term" value="P:tRNA wobble cytosine modification"/>
    <property type="evidence" value="ECO:0007669"/>
    <property type="project" value="UniProtKB-UniRule"/>
</dbReference>
<keyword evidence="8 9" id="KW-0012">Acyltransferase</keyword>
<dbReference type="InterPro" id="IPR013562">
    <property type="entry name" value="TmcA/NAT10_N"/>
</dbReference>
<dbReference type="GO" id="GO:0051391">
    <property type="term" value="P:tRNA acetylation"/>
    <property type="evidence" value="ECO:0007669"/>
    <property type="project" value="UniProtKB-UniRule"/>
</dbReference>
<evidence type="ECO:0000313" key="12">
    <source>
        <dbReference type="EMBL" id="GEM75745.1"/>
    </source>
</evidence>
<comment type="similarity">
    <text evidence="9">Belongs to the TmcA family.</text>
</comment>
<keyword evidence="3 9" id="KW-0808">Transferase</keyword>
<reference evidence="12 13" key="1">
    <citation type="submission" date="2019-07" db="EMBL/GenBank/DDBJ databases">
        <title>Whole genome shotgun sequence of Vibrio sagamiensis NBRC 104589.</title>
        <authorList>
            <person name="Hosoyama A."/>
            <person name="Uohara A."/>
            <person name="Ohji S."/>
            <person name="Ichikawa N."/>
        </authorList>
    </citation>
    <scope>NUCLEOTIDE SEQUENCE [LARGE SCALE GENOMIC DNA]</scope>
    <source>
        <strain evidence="12 13">NBRC 104589</strain>
    </source>
</reference>
<dbReference type="GO" id="GO:1990883">
    <property type="term" value="F:18S rRNA cytidine N-acetyltransferase activity"/>
    <property type="evidence" value="ECO:0007669"/>
    <property type="project" value="TreeGrafter"/>
</dbReference>
<dbReference type="InterPro" id="IPR007807">
    <property type="entry name" value="TcmA/NAT10_helicase"/>
</dbReference>
<comment type="subcellular location">
    <subcellularLocation>
        <location evidence="9">Cytoplasm</location>
    </subcellularLocation>
</comment>
<dbReference type="HAMAP" id="MF_01886">
    <property type="entry name" value="tRNA_acetyltr_TmcA"/>
    <property type="match status" value="1"/>
</dbReference>
<feature type="binding site" evidence="9">
    <location>
        <position position="156"/>
    </location>
    <ligand>
        <name>ATP</name>
        <dbReference type="ChEBI" id="CHEBI:30616"/>
    </ligand>
</feature>
<feature type="binding site" evidence="9">
    <location>
        <begin position="470"/>
        <end position="472"/>
    </location>
    <ligand>
        <name>acetyl-CoA</name>
        <dbReference type="ChEBI" id="CHEBI:57288"/>
    </ligand>
</feature>
<evidence type="ECO:0000259" key="10">
    <source>
        <dbReference type="PROSITE" id="PS51186"/>
    </source>
</evidence>
<dbReference type="InterPro" id="IPR014001">
    <property type="entry name" value="Helicase_ATP-bd"/>
</dbReference>
<keyword evidence="6 9" id="KW-0067">ATP-binding</keyword>
<dbReference type="InterPro" id="IPR016181">
    <property type="entry name" value="Acyl_CoA_acyltransferase"/>
</dbReference>
<dbReference type="AlphaFoldDB" id="A0A511QEL9"/>
<feature type="domain" description="Helicase ATP-binding" evidence="11">
    <location>
        <begin position="166"/>
        <end position="309"/>
    </location>
</feature>
<comment type="caution">
    <text evidence="9">Lacks conserved residue(s) required for the propagation of feature annotation.</text>
</comment>
<comment type="caution">
    <text evidence="12">The sequence shown here is derived from an EMBL/GenBank/DDBJ whole genome shotgun (WGS) entry which is preliminary data.</text>
</comment>
<dbReference type="PROSITE" id="PS51186">
    <property type="entry name" value="GNAT"/>
    <property type="match status" value="1"/>
</dbReference>
<evidence type="ECO:0000256" key="7">
    <source>
        <dbReference type="ARBA" id="ARBA00022884"/>
    </source>
</evidence>
<proteinExistence type="inferred from homology"/>
<dbReference type="InterPro" id="IPR032672">
    <property type="entry name" value="TmcA/NAT10/Kre33"/>
</dbReference>
<comment type="catalytic activity">
    <reaction evidence="9">
        <text>cytidine(34) in elongator tRNA(Met) + acetyl-CoA + ATP + H2O = N(4)-acetylcytidine(34) in elongator tRNA(Met) + ADP + phosphate + CoA + H(+)</text>
        <dbReference type="Rhea" id="RHEA:43788"/>
        <dbReference type="Rhea" id="RHEA-COMP:10693"/>
        <dbReference type="Rhea" id="RHEA-COMP:10694"/>
        <dbReference type="ChEBI" id="CHEBI:15377"/>
        <dbReference type="ChEBI" id="CHEBI:15378"/>
        <dbReference type="ChEBI" id="CHEBI:30616"/>
        <dbReference type="ChEBI" id="CHEBI:43474"/>
        <dbReference type="ChEBI" id="CHEBI:57287"/>
        <dbReference type="ChEBI" id="CHEBI:57288"/>
        <dbReference type="ChEBI" id="CHEBI:74900"/>
        <dbReference type="ChEBI" id="CHEBI:82748"/>
        <dbReference type="ChEBI" id="CHEBI:456216"/>
        <dbReference type="EC" id="2.3.1.193"/>
    </reaction>
</comment>
<evidence type="ECO:0000256" key="9">
    <source>
        <dbReference type="HAMAP-Rule" id="MF_01886"/>
    </source>
</evidence>
<evidence type="ECO:0000256" key="6">
    <source>
        <dbReference type="ARBA" id="ARBA00022840"/>
    </source>
</evidence>
<evidence type="ECO:0000256" key="4">
    <source>
        <dbReference type="ARBA" id="ARBA00022694"/>
    </source>
</evidence>
<dbReference type="GO" id="GO:0051392">
    <property type="term" value="F:tRNA cytidine N4-acetyltransferase activity"/>
    <property type="evidence" value="ECO:0007669"/>
    <property type="project" value="UniProtKB-UniRule"/>
</dbReference>
<dbReference type="PANTHER" id="PTHR10925">
    <property type="entry name" value="N-ACETYLTRANSFERASE 10"/>
    <property type="match status" value="1"/>
</dbReference>
<dbReference type="Gene3D" id="3.40.630.30">
    <property type="match status" value="1"/>
</dbReference>
<feature type="domain" description="N-acetyltransferase" evidence="10">
    <location>
        <begin position="358"/>
        <end position="544"/>
    </location>
</feature>
<organism evidence="12 13">
    <name type="scientific">Vibrio sagamiensis NBRC 104589</name>
    <dbReference type="NCBI Taxonomy" id="1219064"/>
    <lineage>
        <taxon>Bacteria</taxon>
        <taxon>Pseudomonadati</taxon>
        <taxon>Pseudomonadota</taxon>
        <taxon>Gammaproteobacteria</taxon>
        <taxon>Vibrionales</taxon>
        <taxon>Vibrionaceae</taxon>
        <taxon>Vibrio</taxon>
    </lineage>
</organism>
<feature type="binding site" evidence="9">
    <location>
        <position position="326"/>
    </location>
    <ligand>
        <name>ATP</name>
        <dbReference type="ChEBI" id="CHEBI:30616"/>
    </ligand>
</feature>
<dbReference type="SUPFAM" id="SSF55729">
    <property type="entry name" value="Acyl-CoA N-acyltransferases (Nat)"/>
    <property type="match status" value="1"/>
</dbReference>
<dbReference type="InterPro" id="IPR000182">
    <property type="entry name" value="GNAT_dom"/>
</dbReference>
<dbReference type="EC" id="2.3.1.193" evidence="9"/>
<dbReference type="Gene3D" id="3.40.50.11040">
    <property type="match status" value="1"/>
</dbReference>
<evidence type="ECO:0000259" key="11">
    <source>
        <dbReference type="PROSITE" id="PS51192"/>
    </source>
</evidence>
<keyword evidence="2 9" id="KW-0820">tRNA-binding</keyword>
<evidence type="ECO:0000256" key="5">
    <source>
        <dbReference type="ARBA" id="ARBA00022741"/>
    </source>
</evidence>